<protein>
    <submittedName>
        <fullName evidence="1">Uncharacterized protein</fullName>
    </submittedName>
</protein>
<dbReference type="EMBL" id="LFIW01002656">
    <property type="protein sequence ID" value="KZL64941.1"/>
    <property type="molecule type" value="Genomic_DNA"/>
</dbReference>
<dbReference type="Proteomes" id="UP000076584">
    <property type="component" value="Unassembled WGS sequence"/>
</dbReference>
<evidence type="ECO:0000313" key="2">
    <source>
        <dbReference type="Proteomes" id="UP000076584"/>
    </source>
</evidence>
<evidence type="ECO:0000313" key="1">
    <source>
        <dbReference type="EMBL" id="KZL64941.1"/>
    </source>
</evidence>
<comment type="caution">
    <text evidence="1">The sequence shown here is derived from an EMBL/GenBank/DDBJ whole genome shotgun (WGS) entry which is preliminary data.</text>
</comment>
<reference evidence="1 2" key="1">
    <citation type="submission" date="2015-06" db="EMBL/GenBank/DDBJ databases">
        <title>Survival trade-offs in plant roots during colonization by closely related pathogenic and mutualistic fungi.</title>
        <authorList>
            <person name="Hacquard S."/>
            <person name="Kracher B."/>
            <person name="Hiruma K."/>
            <person name="Weinman A."/>
            <person name="Muench P."/>
            <person name="Garrido Oter R."/>
            <person name="Ver Loren van Themaat E."/>
            <person name="Dallerey J.-F."/>
            <person name="Damm U."/>
            <person name="Henrissat B."/>
            <person name="Lespinet O."/>
            <person name="Thon M."/>
            <person name="Kemen E."/>
            <person name="McHardy A.C."/>
            <person name="Schulze-Lefert P."/>
            <person name="O'Connell R.J."/>
        </authorList>
    </citation>
    <scope>NUCLEOTIDE SEQUENCE [LARGE SCALE GENOMIC DNA]</scope>
    <source>
        <strain evidence="1 2">MAFF 238704</strain>
    </source>
</reference>
<organism evidence="1 2">
    <name type="scientific">Colletotrichum incanum</name>
    <name type="common">Soybean anthracnose fungus</name>
    <dbReference type="NCBI Taxonomy" id="1573173"/>
    <lineage>
        <taxon>Eukaryota</taxon>
        <taxon>Fungi</taxon>
        <taxon>Dikarya</taxon>
        <taxon>Ascomycota</taxon>
        <taxon>Pezizomycotina</taxon>
        <taxon>Sordariomycetes</taxon>
        <taxon>Hypocreomycetidae</taxon>
        <taxon>Glomerellales</taxon>
        <taxon>Glomerellaceae</taxon>
        <taxon>Colletotrichum</taxon>
        <taxon>Colletotrichum spaethianum species complex</taxon>
    </lineage>
</organism>
<name>A0A166MSA7_COLIC</name>
<proteinExistence type="predicted"/>
<accession>A0A166MSA7</accession>
<dbReference type="AlphaFoldDB" id="A0A166MSA7"/>
<sequence>MNSCLVPASAELPFSFLQHAGRVVSCRADTRGRNDTPSLVWAKPQGARTQESMLRCQIFMKDQAIHNLQVGVAAPQRPSSHVTAAIANVGRLGLGHSSTGAGGAVGRPVSDVPANLCGTDSQFSNSVPKLAGQRLQRSVAPVALVVAKRSPLQPRAAGYVLLFLVFGCANTWIGPIFARCEDGWGGCSNVGVGSHEYGPLVALASLFPGVQAAGTDPVEGSETRFGRADNPPRMPLASVPIRGIQGLAEENGGLRDERDTAHNGDQWGRVCNITAIMCLTTSDGRATHGFSRAGVANPTVSLNLMAIDKLRSSLRLWHEDDPPATLATDINAVTRVVHHLPRCSAFRAPRTCSTRLSGESNMASAAQLSRPEA</sequence>
<gene>
    <name evidence="1" type="ORF">CI238_07114</name>
</gene>
<keyword evidence="2" id="KW-1185">Reference proteome</keyword>